<gene>
    <name evidence="3" type="ORF">B0I36DRAFT_325237</name>
</gene>
<keyword evidence="2" id="KW-1133">Transmembrane helix</keyword>
<evidence type="ECO:0008006" key="5">
    <source>
        <dbReference type="Google" id="ProtNLM"/>
    </source>
</evidence>
<proteinExistence type="predicted"/>
<protein>
    <recommendedName>
        <fullName evidence="5">P-loop containing nucleoside triphosphate hydrolase protein</fullName>
    </recommendedName>
</protein>
<feature type="transmembrane region" description="Helical" evidence="2">
    <location>
        <begin position="279"/>
        <end position="297"/>
    </location>
</feature>
<accession>A0A9P8Y6Y6</accession>
<dbReference type="InterPro" id="IPR027417">
    <property type="entry name" value="P-loop_NTPase"/>
</dbReference>
<dbReference type="Proteomes" id="UP000756346">
    <property type="component" value="Unassembled WGS sequence"/>
</dbReference>
<evidence type="ECO:0000313" key="3">
    <source>
        <dbReference type="EMBL" id="KAH7029197.1"/>
    </source>
</evidence>
<keyword evidence="4" id="KW-1185">Reference proteome</keyword>
<reference evidence="3" key="1">
    <citation type="journal article" date="2021" name="Nat. Commun.">
        <title>Genetic determinants of endophytism in the Arabidopsis root mycobiome.</title>
        <authorList>
            <person name="Mesny F."/>
            <person name="Miyauchi S."/>
            <person name="Thiergart T."/>
            <person name="Pickel B."/>
            <person name="Atanasova L."/>
            <person name="Karlsson M."/>
            <person name="Huettel B."/>
            <person name="Barry K.W."/>
            <person name="Haridas S."/>
            <person name="Chen C."/>
            <person name="Bauer D."/>
            <person name="Andreopoulos W."/>
            <person name="Pangilinan J."/>
            <person name="LaButti K."/>
            <person name="Riley R."/>
            <person name="Lipzen A."/>
            <person name="Clum A."/>
            <person name="Drula E."/>
            <person name="Henrissat B."/>
            <person name="Kohler A."/>
            <person name="Grigoriev I.V."/>
            <person name="Martin F.M."/>
            <person name="Hacquard S."/>
        </authorList>
    </citation>
    <scope>NUCLEOTIDE SEQUENCE</scope>
    <source>
        <strain evidence="3">MPI-CAGE-CH-0230</strain>
    </source>
</reference>
<organism evidence="3 4">
    <name type="scientific">Microdochium trichocladiopsis</name>
    <dbReference type="NCBI Taxonomy" id="1682393"/>
    <lineage>
        <taxon>Eukaryota</taxon>
        <taxon>Fungi</taxon>
        <taxon>Dikarya</taxon>
        <taxon>Ascomycota</taxon>
        <taxon>Pezizomycotina</taxon>
        <taxon>Sordariomycetes</taxon>
        <taxon>Xylariomycetidae</taxon>
        <taxon>Xylariales</taxon>
        <taxon>Microdochiaceae</taxon>
        <taxon>Microdochium</taxon>
    </lineage>
</organism>
<dbReference type="InterPro" id="IPR040632">
    <property type="entry name" value="Sulfotransfer_4"/>
</dbReference>
<dbReference type="PANTHER" id="PTHR36978">
    <property type="entry name" value="P-LOOP CONTAINING NUCLEOTIDE TRIPHOSPHATE HYDROLASE"/>
    <property type="match status" value="1"/>
</dbReference>
<dbReference type="RefSeq" id="XP_046011485.1">
    <property type="nucleotide sequence ID" value="XM_046154211.1"/>
</dbReference>
<evidence type="ECO:0000256" key="2">
    <source>
        <dbReference type="SAM" id="Phobius"/>
    </source>
</evidence>
<name>A0A9P8Y6Y6_9PEZI</name>
<sequence>MAATQQPQPAAPPPGAKPGLTVINAGPFKTGTASMAEAYRILGLRPHHGLELMDLPEHWAVLERAAERTWPDAPGVRPQTTTTSSPPSSSSSSAPDSSPQEQRQLLTRAEWDTIFADFDAVTDVAALFADQLSQAYPEAKVVIVRRDTEKWYASFDSQIIQVIWSPFGTFMQHGPARLAGNRGIDAMKKMCYGHWRARTAEELRSNAREGYERYYDRIREVVPPERRLEYQLGSGWAPLCEFLGREVPDVEFPRLNGKDAHSAKQLEHTYDMLGKAGRILAPWVGAAAVLVVGVLVAKRNNML</sequence>
<dbReference type="EMBL" id="JAGTJQ010000006">
    <property type="protein sequence ID" value="KAH7029197.1"/>
    <property type="molecule type" value="Genomic_DNA"/>
</dbReference>
<dbReference type="AlphaFoldDB" id="A0A9P8Y6Y6"/>
<dbReference type="OrthoDB" id="408152at2759"/>
<keyword evidence="2" id="KW-0472">Membrane</keyword>
<dbReference type="PANTHER" id="PTHR36978:SF4">
    <property type="entry name" value="P-LOOP CONTAINING NUCLEOSIDE TRIPHOSPHATE HYDROLASE PROTEIN"/>
    <property type="match status" value="1"/>
</dbReference>
<dbReference type="Pfam" id="PF17784">
    <property type="entry name" value="Sulfotransfer_4"/>
    <property type="match status" value="1"/>
</dbReference>
<keyword evidence="2" id="KW-0812">Transmembrane</keyword>
<feature type="region of interest" description="Disordered" evidence="1">
    <location>
        <begin position="70"/>
        <end position="103"/>
    </location>
</feature>
<feature type="region of interest" description="Disordered" evidence="1">
    <location>
        <begin position="1"/>
        <end position="25"/>
    </location>
</feature>
<comment type="caution">
    <text evidence="3">The sequence shown here is derived from an EMBL/GenBank/DDBJ whole genome shotgun (WGS) entry which is preliminary data.</text>
</comment>
<evidence type="ECO:0000256" key="1">
    <source>
        <dbReference type="SAM" id="MobiDB-lite"/>
    </source>
</evidence>
<evidence type="ECO:0000313" key="4">
    <source>
        <dbReference type="Proteomes" id="UP000756346"/>
    </source>
</evidence>
<dbReference type="GeneID" id="70183757"/>
<feature type="compositionally biased region" description="Low complexity" evidence="1">
    <location>
        <begin position="80"/>
        <end position="99"/>
    </location>
</feature>
<dbReference type="Gene3D" id="3.40.50.300">
    <property type="entry name" value="P-loop containing nucleotide triphosphate hydrolases"/>
    <property type="match status" value="1"/>
</dbReference>
<dbReference type="SUPFAM" id="SSF52540">
    <property type="entry name" value="P-loop containing nucleoside triphosphate hydrolases"/>
    <property type="match status" value="1"/>
</dbReference>